<comment type="caution">
    <text evidence="2">The sequence shown here is derived from an EMBL/GenBank/DDBJ whole genome shotgun (WGS) entry which is preliminary data.</text>
</comment>
<accession>A1HRP9</accession>
<dbReference type="Proteomes" id="UP000005139">
    <property type="component" value="Unassembled WGS sequence"/>
</dbReference>
<dbReference type="PANTHER" id="PTHR43130">
    <property type="entry name" value="ARAC-FAMILY TRANSCRIPTIONAL REGULATOR"/>
    <property type="match status" value="1"/>
</dbReference>
<dbReference type="InterPro" id="IPR002818">
    <property type="entry name" value="DJ-1/PfpI"/>
</dbReference>
<sequence>MVTIGILIFPQVEELDFVGPFEVLSYPNKLRSESTKVLTVAETINPVQAFNGLKVIPDIDFANCPPLDIIVVPGGKGRMKAMHDPAIRDFILQQAKTARYITSVCTGAFILAEAGILDGKRATTYFAALPELAGYPAIHPVKSKVVQDGSVITAAGVSSGLELGFYLLKLLFGREFAQEVAAKIEYDVDVEKL</sequence>
<feature type="domain" description="DJ-1/PfpI" evidence="1">
    <location>
        <begin position="4"/>
        <end position="169"/>
    </location>
</feature>
<dbReference type="eggNOG" id="COG0693">
    <property type="taxonomic scope" value="Bacteria"/>
</dbReference>
<dbReference type="GO" id="GO:0006355">
    <property type="term" value="P:regulation of DNA-templated transcription"/>
    <property type="evidence" value="ECO:0007669"/>
    <property type="project" value="TreeGrafter"/>
</dbReference>
<keyword evidence="3" id="KW-1185">Reference proteome</keyword>
<organism evidence="2 3">
    <name type="scientific">Thermosinus carboxydivorans Nor1</name>
    <dbReference type="NCBI Taxonomy" id="401526"/>
    <lineage>
        <taxon>Bacteria</taxon>
        <taxon>Bacillati</taxon>
        <taxon>Bacillota</taxon>
        <taxon>Negativicutes</taxon>
        <taxon>Selenomonadales</taxon>
        <taxon>Sporomusaceae</taxon>
        <taxon>Thermosinus</taxon>
    </lineage>
</organism>
<name>A1HRP9_9FIRM</name>
<evidence type="ECO:0000259" key="1">
    <source>
        <dbReference type="Pfam" id="PF01965"/>
    </source>
</evidence>
<dbReference type="OrthoDB" id="6382410at2"/>
<evidence type="ECO:0000313" key="3">
    <source>
        <dbReference type="Proteomes" id="UP000005139"/>
    </source>
</evidence>
<gene>
    <name evidence="2" type="ORF">TcarDRAFT_1387</name>
</gene>
<dbReference type="Gene3D" id="3.40.50.880">
    <property type="match status" value="1"/>
</dbReference>
<dbReference type="CDD" id="cd03139">
    <property type="entry name" value="GATase1_PfpI_2"/>
    <property type="match status" value="1"/>
</dbReference>
<dbReference type="EMBL" id="AAWL01000011">
    <property type="protein sequence ID" value="EAX47369.1"/>
    <property type="molecule type" value="Genomic_DNA"/>
</dbReference>
<dbReference type="PANTHER" id="PTHR43130:SF3">
    <property type="entry name" value="HTH-TYPE TRANSCRIPTIONAL REGULATOR RV1931C"/>
    <property type="match status" value="1"/>
</dbReference>
<dbReference type="SUPFAM" id="SSF52317">
    <property type="entry name" value="Class I glutamine amidotransferase-like"/>
    <property type="match status" value="1"/>
</dbReference>
<dbReference type="InterPro" id="IPR029062">
    <property type="entry name" value="Class_I_gatase-like"/>
</dbReference>
<reference evidence="2 3" key="2">
    <citation type="submission" date="2007-01" db="EMBL/GenBank/DDBJ databases">
        <title>Sequencing of the draft genome and assembly of Thermosinus carboxydivorans Nor1.</title>
        <authorList>
            <consortium name="US DOE Joint Genome Institute (JGI-PGF)"/>
            <person name="Copeland A."/>
            <person name="Lucas S."/>
            <person name="Lapidus A."/>
            <person name="Barry K."/>
            <person name="Glavina del Rio T."/>
            <person name="Dalin E."/>
            <person name="Tice H."/>
            <person name="Bruce D."/>
            <person name="Pitluck S."/>
            <person name="Richardson P."/>
        </authorList>
    </citation>
    <scope>NUCLEOTIDE SEQUENCE [LARGE SCALE GENOMIC DNA]</scope>
    <source>
        <strain evidence="2 3">Nor1</strain>
    </source>
</reference>
<dbReference type="Pfam" id="PF01965">
    <property type="entry name" value="DJ-1_PfpI"/>
    <property type="match status" value="1"/>
</dbReference>
<evidence type="ECO:0000313" key="2">
    <source>
        <dbReference type="EMBL" id="EAX47369.1"/>
    </source>
</evidence>
<dbReference type="RefSeq" id="WP_007289695.1">
    <property type="nucleotide sequence ID" value="NZ_AAWL01000011.1"/>
</dbReference>
<reference evidence="2 3" key="1">
    <citation type="submission" date="2007-01" db="EMBL/GenBank/DDBJ databases">
        <title>Annotation of the draft genome assembly of Thermosinus carboxydivorans Nor1.</title>
        <authorList>
            <consortium name="US DOE Joint Genome Institute (JGI-ORNL)"/>
            <person name="Larimer F."/>
            <person name="Land M."/>
            <person name="Hauser L."/>
        </authorList>
    </citation>
    <scope>NUCLEOTIDE SEQUENCE [LARGE SCALE GENOMIC DNA]</scope>
    <source>
        <strain evidence="2 3">Nor1</strain>
    </source>
</reference>
<protein>
    <submittedName>
        <fullName evidence="2">ThiJ/PfpI domain protein</fullName>
    </submittedName>
</protein>
<dbReference type="InterPro" id="IPR052158">
    <property type="entry name" value="INH-QAR"/>
</dbReference>
<proteinExistence type="predicted"/>
<dbReference type="AlphaFoldDB" id="A1HRP9"/>